<protein>
    <submittedName>
        <fullName evidence="3">Glycosyltransferase family 4 protein</fullName>
    </submittedName>
</protein>
<feature type="domain" description="Glycosyltransferase subfamily 4-like N-terminal" evidence="2">
    <location>
        <begin position="19"/>
        <end position="169"/>
    </location>
</feature>
<evidence type="ECO:0000313" key="4">
    <source>
        <dbReference type="Proteomes" id="UP001058533"/>
    </source>
</evidence>
<dbReference type="CDD" id="cd03808">
    <property type="entry name" value="GT4_CapM-like"/>
    <property type="match status" value="1"/>
</dbReference>
<dbReference type="Pfam" id="PF13579">
    <property type="entry name" value="Glyco_trans_4_4"/>
    <property type="match status" value="1"/>
</dbReference>
<accession>A0ABY5L7P5</accession>
<evidence type="ECO:0000259" key="1">
    <source>
        <dbReference type="Pfam" id="PF00534"/>
    </source>
</evidence>
<reference evidence="3" key="1">
    <citation type="submission" date="2022-07" db="EMBL/GenBank/DDBJ databases">
        <title>Sphingomonas sp. nov., a novel bacterium isolated from the north slope of the Mount Everest.</title>
        <authorList>
            <person name="Cui X."/>
            <person name="Liu Y."/>
        </authorList>
    </citation>
    <scope>NUCLEOTIDE SEQUENCE</scope>
    <source>
        <strain evidence="3">S5-59</strain>
    </source>
</reference>
<dbReference type="Gene3D" id="3.40.50.2000">
    <property type="entry name" value="Glycogen Phosphorylase B"/>
    <property type="match status" value="2"/>
</dbReference>
<dbReference type="PANTHER" id="PTHR12526:SF638">
    <property type="entry name" value="SPORE COAT PROTEIN SA"/>
    <property type="match status" value="1"/>
</dbReference>
<evidence type="ECO:0000259" key="2">
    <source>
        <dbReference type="Pfam" id="PF13579"/>
    </source>
</evidence>
<organism evidence="3 4">
    <name type="scientific">Sphingomonas qomolangmaensis</name>
    <dbReference type="NCBI Taxonomy" id="2918765"/>
    <lineage>
        <taxon>Bacteria</taxon>
        <taxon>Pseudomonadati</taxon>
        <taxon>Pseudomonadota</taxon>
        <taxon>Alphaproteobacteria</taxon>
        <taxon>Sphingomonadales</taxon>
        <taxon>Sphingomonadaceae</taxon>
        <taxon>Sphingomonas</taxon>
    </lineage>
</organism>
<name>A0ABY5L7P5_9SPHN</name>
<dbReference type="InterPro" id="IPR001296">
    <property type="entry name" value="Glyco_trans_1"/>
</dbReference>
<gene>
    <name evidence="3" type="ORF">NMP03_15035</name>
</gene>
<dbReference type="Proteomes" id="UP001058533">
    <property type="component" value="Chromosome"/>
</dbReference>
<feature type="domain" description="Glycosyl transferase family 1" evidence="1">
    <location>
        <begin position="190"/>
        <end position="346"/>
    </location>
</feature>
<dbReference type="SUPFAM" id="SSF53756">
    <property type="entry name" value="UDP-Glycosyltransferase/glycogen phosphorylase"/>
    <property type="match status" value="1"/>
</dbReference>
<proteinExistence type="predicted"/>
<dbReference type="InterPro" id="IPR028098">
    <property type="entry name" value="Glyco_trans_4-like_N"/>
</dbReference>
<dbReference type="EMBL" id="CP101740">
    <property type="protein sequence ID" value="UUL82462.1"/>
    <property type="molecule type" value="Genomic_DNA"/>
</dbReference>
<dbReference type="Pfam" id="PF00534">
    <property type="entry name" value="Glycos_transf_1"/>
    <property type="match status" value="1"/>
</dbReference>
<dbReference type="RefSeq" id="WP_256506295.1">
    <property type="nucleotide sequence ID" value="NZ_CP101740.1"/>
</dbReference>
<sequence>MAKILLSVNAAWNIVNFRAALVRALIADGHELVAAVVDDGHLAQVESLGVRTIALPMAPRGVSPVADAILLWRYVALMRRERPGAFLGWTIKPNIYGGLAAGLTGVPAINNISGLGTAFIRSNWLTRLVRRLYRAGLRRSSTVFFQNRHDRDLFVEYRIVDPGKAELLPGSGIDVDHFDPARFDPPPAPPFRFLLIARLIRDKGVLEYVEAARSVQAAHPDVACEIMGFLDVVNPTAISRATVEGWVSEGVIAYRGASPDVRPAIAAADCIVLPSYREGMSHVLLEAAAMAKPAITTRVPGCADIVRDGVTGLLCEPRSAADLATKMRAMIALSQPEREMMGNAARTLVTASFSEGEVIRLYRDAIARSLRQ</sequence>
<keyword evidence="4" id="KW-1185">Reference proteome</keyword>
<evidence type="ECO:0000313" key="3">
    <source>
        <dbReference type="EMBL" id="UUL82462.1"/>
    </source>
</evidence>
<dbReference type="PANTHER" id="PTHR12526">
    <property type="entry name" value="GLYCOSYLTRANSFERASE"/>
    <property type="match status" value="1"/>
</dbReference>